<gene>
    <name evidence="1" type="ORF">NEILACOT_04076</name>
</gene>
<dbReference type="EMBL" id="ACEQ02000011">
    <property type="protein sequence ID" value="EEZ75827.1"/>
    <property type="molecule type" value="Genomic_DNA"/>
</dbReference>
<organism evidence="1 2">
    <name type="scientific">Neisseria lactamica ATCC 23970</name>
    <dbReference type="NCBI Taxonomy" id="546265"/>
    <lineage>
        <taxon>Bacteria</taxon>
        <taxon>Pseudomonadati</taxon>
        <taxon>Pseudomonadota</taxon>
        <taxon>Betaproteobacteria</taxon>
        <taxon>Neisseriales</taxon>
        <taxon>Neisseriaceae</taxon>
        <taxon>Neisseria</taxon>
    </lineage>
</organism>
<protein>
    <submittedName>
        <fullName evidence="1">Uncharacterized protein</fullName>
    </submittedName>
</protein>
<dbReference type="Proteomes" id="UP000003843">
    <property type="component" value="Unassembled WGS sequence"/>
</dbReference>
<evidence type="ECO:0000313" key="1">
    <source>
        <dbReference type="EMBL" id="EEZ75827.1"/>
    </source>
</evidence>
<accession>D0W971</accession>
<name>D0W971_NEILA</name>
<proteinExistence type="predicted"/>
<dbReference type="AlphaFoldDB" id="D0W971"/>
<reference evidence="1 2" key="1">
    <citation type="submission" date="2009-10" db="EMBL/GenBank/DDBJ databases">
        <authorList>
            <person name="Weinstock G."/>
            <person name="Sodergren E."/>
            <person name="Clifton S."/>
            <person name="Fulton L."/>
            <person name="Fulton B."/>
            <person name="Courtney L."/>
            <person name="Fronick C."/>
            <person name="Harrison M."/>
            <person name="Strong C."/>
            <person name="Farmer C."/>
            <person name="Delahaunty K."/>
            <person name="Markovic C."/>
            <person name="Hall O."/>
            <person name="Minx P."/>
            <person name="Tomlinson C."/>
            <person name="Mitreva M."/>
            <person name="Nelson J."/>
            <person name="Hou S."/>
            <person name="Wollam A."/>
            <person name="Pepin K.H."/>
            <person name="Johnson M."/>
            <person name="Bhonagiri V."/>
            <person name="Nash W.E."/>
            <person name="Warren W."/>
            <person name="Chinwalla A."/>
            <person name="Mardis E.R."/>
            <person name="Wilson R.K."/>
        </authorList>
    </citation>
    <scope>NUCLEOTIDE SEQUENCE [LARGE SCALE GENOMIC DNA]</scope>
    <source>
        <strain evidence="1 2">ATCC 23970</strain>
    </source>
</reference>
<comment type="caution">
    <text evidence="1">The sequence shown here is derived from an EMBL/GenBank/DDBJ whole genome shotgun (WGS) entry which is preliminary data.</text>
</comment>
<evidence type="ECO:0000313" key="2">
    <source>
        <dbReference type="Proteomes" id="UP000003843"/>
    </source>
</evidence>
<sequence length="57" mass="6121">MGRRFALPAPMVLKQICAPEAKYAAAFGTGAPCRYSVNRVFPDGKPSLRTPPEAAKD</sequence>